<evidence type="ECO:0000256" key="2">
    <source>
        <dbReference type="ARBA" id="ARBA00023015"/>
    </source>
</evidence>
<dbReference type="AlphaFoldDB" id="A0A2S5J239"/>
<dbReference type="InterPro" id="IPR007627">
    <property type="entry name" value="RNA_pol_sigma70_r2"/>
</dbReference>
<evidence type="ECO:0000256" key="4">
    <source>
        <dbReference type="ARBA" id="ARBA00023125"/>
    </source>
</evidence>
<evidence type="ECO:0000256" key="1">
    <source>
        <dbReference type="ARBA" id="ARBA00010641"/>
    </source>
</evidence>
<dbReference type="InterPro" id="IPR014284">
    <property type="entry name" value="RNA_pol_sigma-70_dom"/>
</dbReference>
<evidence type="ECO:0000256" key="3">
    <source>
        <dbReference type="ARBA" id="ARBA00023082"/>
    </source>
</evidence>
<proteinExistence type="inferred from homology"/>
<protein>
    <submittedName>
        <fullName evidence="9">RNA polymerase sigma factor SigE</fullName>
    </submittedName>
</protein>
<evidence type="ECO:0000256" key="5">
    <source>
        <dbReference type="ARBA" id="ARBA00023163"/>
    </source>
</evidence>
<dbReference type="GO" id="GO:0006352">
    <property type="term" value="P:DNA-templated transcription initiation"/>
    <property type="evidence" value="ECO:0007669"/>
    <property type="project" value="InterPro"/>
</dbReference>
<evidence type="ECO:0000259" key="8">
    <source>
        <dbReference type="Pfam" id="PF08281"/>
    </source>
</evidence>
<feature type="region of interest" description="Disordered" evidence="6">
    <location>
        <begin position="1"/>
        <end position="24"/>
    </location>
</feature>
<dbReference type="InterPro" id="IPR039425">
    <property type="entry name" value="RNA_pol_sigma-70-like"/>
</dbReference>
<dbReference type="InterPro" id="IPR036388">
    <property type="entry name" value="WH-like_DNA-bd_sf"/>
</dbReference>
<dbReference type="Gene3D" id="1.10.10.10">
    <property type="entry name" value="Winged helix-like DNA-binding domain superfamily/Winged helix DNA-binding domain"/>
    <property type="match status" value="1"/>
</dbReference>
<keyword evidence="5" id="KW-0804">Transcription</keyword>
<dbReference type="NCBIfam" id="TIGR02937">
    <property type="entry name" value="sigma70-ECF"/>
    <property type="match status" value="1"/>
</dbReference>
<sequence length="215" mass="23759">MSSVKAARAAGDSTPAADAPILDEHGNPWVPPSWEEVVTNHSPKVYRLAYRLTGNRFDAEDLTQEVFVRVFRSLANFKPGTLDGWLHRITTNLFLDQARRKTRIRFDGLTEEAESRLPSKHPGPERSFEFNNLDIDVQAALEELPPDFRAAVVLCDLEGLAYDEVARVLGVKLGTVRSRIHRGRTMLREKLAHRDPRAAGAGGSALGVPRVAGLG</sequence>
<dbReference type="InterPro" id="IPR013249">
    <property type="entry name" value="RNA_pol_sigma70_r4_t2"/>
</dbReference>
<gene>
    <name evidence="9" type="ORF">C4K88_03100</name>
</gene>
<dbReference type="SUPFAM" id="SSF88946">
    <property type="entry name" value="Sigma2 domain of RNA polymerase sigma factors"/>
    <property type="match status" value="1"/>
</dbReference>
<dbReference type="InterPro" id="IPR013324">
    <property type="entry name" value="RNA_pol_sigma_r3/r4-like"/>
</dbReference>
<dbReference type="SUPFAM" id="SSF88659">
    <property type="entry name" value="Sigma3 and sigma4 domains of RNA polymerase sigma factors"/>
    <property type="match status" value="1"/>
</dbReference>
<dbReference type="NCBIfam" id="NF007229">
    <property type="entry name" value="PRK09647.1"/>
    <property type="match status" value="1"/>
</dbReference>
<dbReference type="OrthoDB" id="9803470at2"/>
<evidence type="ECO:0000313" key="10">
    <source>
        <dbReference type="Proteomes" id="UP000239297"/>
    </source>
</evidence>
<dbReference type="Pfam" id="PF08281">
    <property type="entry name" value="Sigma70_r4_2"/>
    <property type="match status" value="1"/>
</dbReference>
<accession>A0A2S5J239</accession>
<keyword evidence="2" id="KW-0805">Transcription regulation</keyword>
<dbReference type="InterPro" id="IPR013325">
    <property type="entry name" value="RNA_pol_sigma_r2"/>
</dbReference>
<reference evidence="9 10" key="1">
    <citation type="journal article" date="2014" name="Int. J. Syst. Evol. Microbiol.">
        <title>Arthrobacter pityocampae sp. nov., isolated from Thaumetopoea pityocampa (Lep., Thaumetopoeidae).</title>
        <authorList>
            <person name="Ince I.A."/>
            <person name="Demirbag Z."/>
            <person name="Kati H."/>
        </authorList>
    </citation>
    <scope>NUCLEOTIDE SEQUENCE [LARGE SCALE GENOMIC DNA]</scope>
    <source>
        <strain evidence="9 10">Tp2</strain>
    </source>
</reference>
<keyword evidence="3" id="KW-0731">Sigma factor</keyword>
<evidence type="ECO:0000259" key="7">
    <source>
        <dbReference type="Pfam" id="PF04542"/>
    </source>
</evidence>
<dbReference type="RefSeq" id="WP_104120126.1">
    <property type="nucleotide sequence ID" value="NZ_PRKW01000001.1"/>
</dbReference>
<dbReference type="Pfam" id="PF04542">
    <property type="entry name" value="Sigma70_r2"/>
    <property type="match status" value="1"/>
</dbReference>
<dbReference type="PANTHER" id="PTHR43133:SF8">
    <property type="entry name" value="RNA POLYMERASE SIGMA FACTOR HI_1459-RELATED"/>
    <property type="match status" value="1"/>
</dbReference>
<dbReference type="PANTHER" id="PTHR43133">
    <property type="entry name" value="RNA POLYMERASE ECF-TYPE SIGMA FACTO"/>
    <property type="match status" value="1"/>
</dbReference>
<evidence type="ECO:0000256" key="6">
    <source>
        <dbReference type="SAM" id="MobiDB-lite"/>
    </source>
</evidence>
<dbReference type="GO" id="GO:0003677">
    <property type="term" value="F:DNA binding"/>
    <property type="evidence" value="ECO:0007669"/>
    <property type="project" value="UniProtKB-KW"/>
</dbReference>
<dbReference type="CDD" id="cd06171">
    <property type="entry name" value="Sigma70_r4"/>
    <property type="match status" value="1"/>
</dbReference>
<dbReference type="GO" id="GO:0016987">
    <property type="term" value="F:sigma factor activity"/>
    <property type="evidence" value="ECO:0007669"/>
    <property type="project" value="UniProtKB-KW"/>
</dbReference>
<dbReference type="Gene3D" id="1.10.1740.10">
    <property type="match status" value="1"/>
</dbReference>
<comment type="similarity">
    <text evidence="1">Belongs to the sigma-70 factor family. ECF subfamily.</text>
</comment>
<feature type="domain" description="RNA polymerase sigma factor 70 region 4 type 2" evidence="8">
    <location>
        <begin position="137"/>
        <end position="187"/>
    </location>
</feature>
<comment type="caution">
    <text evidence="9">The sequence shown here is derived from an EMBL/GenBank/DDBJ whole genome shotgun (WGS) entry which is preliminary data.</text>
</comment>
<dbReference type="Proteomes" id="UP000239297">
    <property type="component" value="Unassembled WGS sequence"/>
</dbReference>
<organism evidence="9 10">
    <name type="scientific">Arthrobacter pityocampae</name>
    <dbReference type="NCBI Taxonomy" id="547334"/>
    <lineage>
        <taxon>Bacteria</taxon>
        <taxon>Bacillati</taxon>
        <taxon>Actinomycetota</taxon>
        <taxon>Actinomycetes</taxon>
        <taxon>Micrococcales</taxon>
        <taxon>Micrococcaceae</taxon>
        <taxon>Arthrobacter</taxon>
    </lineage>
</organism>
<keyword evidence="10" id="KW-1185">Reference proteome</keyword>
<feature type="domain" description="RNA polymerase sigma-70 region 2" evidence="7">
    <location>
        <begin position="38"/>
        <end position="103"/>
    </location>
</feature>
<evidence type="ECO:0000313" key="9">
    <source>
        <dbReference type="EMBL" id="PPB50861.1"/>
    </source>
</evidence>
<keyword evidence="4" id="KW-0238">DNA-binding</keyword>
<name>A0A2S5J239_9MICC</name>
<dbReference type="EMBL" id="PRKW01000001">
    <property type="protein sequence ID" value="PPB50861.1"/>
    <property type="molecule type" value="Genomic_DNA"/>
</dbReference>